<accession>A0ABV9IAT2</accession>
<sequence>MISSDAGAESPLKACEKTALEQSNALWTRTSGKDDETDRLRALTAFAIQLSCLREQQRQLRWQAFKHQITALAAPRFDHVVSSPVL</sequence>
<keyword evidence="2" id="KW-1185">Reference proteome</keyword>
<evidence type="ECO:0008006" key="3">
    <source>
        <dbReference type="Google" id="ProtNLM"/>
    </source>
</evidence>
<evidence type="ECO:0000313" key="1">
    <source>
        <dbReference type="EMBL" id="MFC4638539.1"/>
    </source>
</evidence>
<dbReference type="RefSeq" id="WP_380061548.1">
    <property type="nucleotide sequence ID" value="NZ_JBHSEI010000006.1"/>
</dbReference>
<comment type="caution">
    <text evidence="1">The sequence shown here is derived from an EMBL/GenBank/DDBJ whole genome shotgun (WGS) entry which is preliminary data.</text>
</comment>
<proteinExistence type="predicted"/>
<protein>
    <recommendedName>
        <fullName evidence="3">Transposase</fullName>
    </recommendedName>
</protein>
<evidence type="ECO:0000313" key="2">
    <source>
        <dbReference type="Proteomes" id="UP001595952"/>
    </source>
</evidence>
<dbReference type="EMBL" id="JBHSEI010000006">
    <property type="protein sequence ID" value="MFC4638539.1"/>
    <property type="molecule type" value="Genomic_DNA"/>
</dbReference>
<name>A0ABV9IAT2_9DEIO</name>
<dbReference type="Proteomes" id="UP001595952">
    <property type="component" value="Unassembled WGS sequence"/>
</dbReference>
<organism evidence="1 2">
    <name type="scientific">Deinococcus hohokamensis</name>
    <dbReference type="NCBI Taxonomy" id="309883"/>
    <lineage>
        <taxon>Bacteria</taxon>
        <taxon>Thermotogati</taxon>
        <taxon>Deinococcota</taxon>
        <taxon>Deinococci</taxon>
        <taxon>Deinococcales</taxon>
        <taxon>Deinococcaceae</taxon>
        <taxon>Deinococcus</taxon>
    </lineage>
</organism>
<reference evidence="2" key="1">
    <citation type="journal article" date="2019" name="Int. J. Syst. Evol. Microbiol.">
        <title>The Global Catalogue of Microorganisms (GCM) 10K type strain sequencing project: providing services to taxonomists for standard genome sequencing and annotation.</title>
        <authorList>
            <consortium name="The Broad Institute Genomics Platform"/>
            <consortium name="The Broad Institute Genome Sequencing Center for Infectious Disease"/>
            <person name="Wu L."/>
            <person name="Ma J."/>
        </authorList>
    </citation>
    <scope>NUCLEOTIDE SEQUENCE [LARGE SCALE GENOMIC DNA]</scope>
    <source>
        <strain evidence="2">CCUG 55995</strain>
    </source>
</reference>
<gene>
    <name evidence="1" type="ORF">ACFO0D_09310</name>
</gene>